<name>A0AAP2DL55_9BACT</name>
<keyword evidence="1" id="KW-1133">Transmembrane helix</keyword>
<dbReference type="EMBL" id="JAHESF010000014">
    <property type="protein sequence ID" value="MBT1698370.1"/>
    <property type="molecule type" value="Genomic_DNA"/>
</dbReference>
<organism evidence="3 4">
    <name type="scientific">Chryseosolibacter histidini</name>
    <dbReference type="NCBI Taxonomy" id="2782349"/>
    <lineage>
        <taxon>Bacteria</taxon>
        <taxon>Pseudomonadati</taxon>
        <taxon>Bacteroidota</taxon>
        <taxon>Cytophagia</taxon>
        <taxon>Cytophagales</taxon>
        <taxon>Chryseotaleaceae</taxon>
        <taxon>Chryseosolibacter</taxon>
    </lineage>
</organism>
<dbReference type="InterPro" id="IPR011623">
    <property type="entry name" value="7TMR_DISM_rcpt_extracell_dom1"/>
</dbReference>
<evidence type="ECO:0000256" key="1">
    <source>
        <dbReference type="SAM" id="Phobius"/>
    </source>
</evidence>
<dbReference type="Pfam" id="PF07695">
    <property type="entry name" value="7TMR-DISM_7TM"/>
    <property type="match status" value="1"/>
</dbReference>
<keyword evidence="4" id="KW-1185">Reference proteome</keyword>
<keyword evidence="1" id="KW-0812">Transmembrane</keyword>
<dbReference type="Proteomes" id="UP001319200">
    <property type="component" value="Unassembled WGS sequence"/>
</dbReference>
<feature type="domain" description="7TM-DISM receptor extracellular" evidence="2">
    <location>
        <begin position="189"/>
        <end position="381"/>
    </location>
</feature>
<protein>
    <submittedName>
        <fullName evidence="3">7TM-DISM domain-containing protein</fullName>
    </submittedName>
</protein>
<feature type="transmembrane region" description="Helical" evidence="1">
    <location>
        <begin position="249"/>
        <end position="269"/>
    </location>
</feature>
<reference evidence="3 4" key="1">
    <citation type="submission" date="2021-05" db="EMBL/GenBank/DDBJ databases">
        <title>A Polyphasic approach of four new species of the genus Ohtaekwangia: Ohtaekwangia histidinii sp. nov., Ohtaekwangia cretensis sp. nov., Ohtaekwangia indiensis sp. nov., Ohtaekwangia reichenbachii sp. nov. from diverse environment.</title>
        <authorList>
            <person name="Octaviana S."/>
        </authorList>
    </citation>
    <scope>NUCLEOTIDE SEQUENCE [LARGE SCALE GENOMIC DNA]</scope>
    <source>
        <strain evidence="3 4">PWU4</strain>
    </source>
</reference>
<feature type="transmembrane region" description="Helical" evidence="1">
    <location>
        <begin position="281"/>
        <end position="300"/>
    </location>
</feature>
<dbReference type="AlphaFoldDB" id="A0AAP2DL55"/>
<gene>
    <name evidence="3" type="ORF">KK083_15880</name>
</gene>
<keyword evidence="1" id="KW-0472">Membrane</keyword>
<sequence length="411" mass="47416">MFLPEVVDAQNIYARKGFLDLRQWDFEQSHIPLNGEWEFYMSELIAPNDFSNKVKFPQDYIDFPATWNELSRGRRPGDGYATYHLKVLIKAPASLALELPHFYSNYNLWINAELIAANGQVGTTEKTSKPQWRPQTVSFNATSDTLDIVIQASNFHHAKGGVRELLLLGDARKLEFKKKVASISNLTEFGGLAVTTLFFVFLFLFSRPERSLLYFAGLCLTWAIRSMFSNRYVAISFFPDFPWEICVKIEYITLYLMMIMAILFIARLFKNEVNSASKYLFCLFNSIFILLTLFFTASLYTQFLPVYLSFAAVLLVYVVYILIRALVYEREGVWFMISCMFLGVIMFSYDIVSYQGFATFNPVILSVGYFIMYMLMGVGLLFQLGYLKRPTGHVSVLTYEDLYGDGKKEKR</sequence>
<evidence type="ECO:0000313" key="4">
    <source>
        <dbReference type="Proteomes" id="UP001319200"/>
    </source>
</evidence>
<accession>A0AAP2DL55</accession>
<evidence type="ECO:0000259" key="2">
    <source>
        <dbReference type="Pfam" id="PF07695"/>
    </source>
</evidence>
<feature type="transmembrane region" description="Helical" evidence="1">
    <location>
        <begin position="306"/>
        <end position="326"/>
    </location>
</feature>
<proteinExistence type="predicted"/>
<feature type="transmembrane region" description="Helical" evidence="1">
    <location>
        <begin position="333"/>
        <end position="351"/>
    </location>
</feature>
<feature type="transmembrane region" description="Helical" evidence="1">
    <location>
        <begin position="363"/>
        <end position="382"/>
    </location>
</feature>
<comment type="caution">
    <text evidence="3">The sequence shown here is derived from an EMBL/GenBank/DDBJ whole genome shotgun (WGS) entry which is preliminary data.</text>
</comment>
<feature type="transmembrane region" description="Helical" evidence="1">
    <location>
        <begin position="186"/>
        <end position="205"/>
    </location>
</feature>
<feature type="transmembrane region" description="Helical" evidence="1">
    <location>
        <begin position="212"/>
        <end position="229"/>
    </location>
</feature>
<evidence type="ECO:0000313" key="3">
    <source>
        <dbReference type="EMBL" id="MBT1698370.1"/>
    </source>
</evidence>